<dbReference type="GO" id="GO:0052621">
    <property type="term" value="F:diguanylate cyclase activity"/>
    <property type="evidence" value="ECO:0007669"/>
    <property type="project" value="TreeGrafter"/>
</dbReference>
<dbReference type="Pfam" id="PF00072">
    <property type="entry name" value="Response_reg"/>
    <property type="match status" value="1"/>
</dbReference>
<dbReference type="PROSITE" id="PS50110">
    <property type="entry name" value="RESPONSE_REGULATORY"/>
    <property type="match status" value="1"/>
</dbReference>
<keyword evidence="1" id="KW-0597">Phosphoprotein</keyword>
<dbReference type="GO" id="GO:1902201">
    <property type="term" value="P:negative regulation of bacterial-type flagellum-dependent cell motility"/>
    <property type="evidence" value="ECO:0007669"/>
    <property type="project" value="TreeGrafter"/>
</dbReference>
<dbReference type="GO" id="GO:0043709">
    <property type="term" value="P:cell adhesion involved in single-species biofilm formation"/>
    <property type="evidence" value="ECO:0007669"/>
    <property type="project" value="TreeGrafter"/>
</dbReference>
<dbReference type="SMART" id="SM00448">
    <property type="entry name" value="REC"/>
    <property type="match status" value="1"/>
</dbReference>
<dbReference type="PANTHER" id="PTHR45138">
    <property type="entry name" value="REGULATORY COMPONENTS OF SENSORY TRANSDUCTION SYSTEM"/>
    <property type="match status" value="1"/>
</dbReference>
<protein>
    <submittedName>
        <fullName evidence="5">Diguanylate cyclase (GGDEF domain)</fullName>
    </submittedName>
</protein>
<feature type="coiled-coil region" evidence="2">
    <location>
        <begin position="127"/>
        <end position="154"/>
    </location>
</feature>
<dbReference type="PANTHER" id="PTHR45138:SF9">
    <property type="entry name" value="DIGUANYLATE CYCLASE DGCM-RELATED"/>
    <property type="match status" value="1"/>
</dbReference>
<dbReference type="PROSITE" id="PS50887">
    <property type="entry name" value="GGDEF"/>
    <property type="match status" value="1"/>
</dbReference>
<dbReference type="InterPro" id="IPR011006">
    <property type="entry name" value="CheY-like_superfamily"/>
</dbReference>
<sequence length="343" mass="38055">MPDSPKPSNILIVDDVPTNLTILAQTLRDQGFTVWVATSGNAALKQLAHGLPDLILLDIQMPGMNGLETCAKLKADLRTQDIPVIFMSALSEQANKVEGLSLGAVDYITKPFQEAEVLARVKVHLSIRELTQNLQREIEERKRVEAELAKANASLHRLAHIDGLTQVANRYRFDQDMEQVWRRLQRDHEPLSLILCDVDYFKLFNDHYGHQVGDDCLRQVALAIQKAVHRPDDLVARYGGEEFAIVLPSTHAQGAEQVALGILSKIAELNIPHEFSTVSPQITLSLGIATVIPKSEQSLDGLIELTDKALYRAKEEGRNTYCHHDCSQSPPSLSCSPSPLSLH</sequence>
<dbReference type="InterPro" id="IPR050469">
    <property type="entry name" value="Diguanylate_Cyclase"/>
</dbReference>
<dbReference type="Proteomes" id="UP000000268">
    <property type="component" value="Chromosome"/>
</dbReference>
<evidence type="ECO:0000313" key="6">
    <source>
        <dbReference type="Proteomes" id="UP000000268"/>
    </source>
</evidence>
<dbReference type="FunFam" id="3.30.70.270:FF:000001">
    <property type="entry name" value="Diguanylate cyclase domain protein"/>
    <property type="match status" value="1"/>
</dbReference>
<dbReference type="OrthoDB" id="453368at2"/>
<dbReference type="HOGENOM" id="CLU_000445_11_28_3"/>
<evidence type="ECO:0000256" key="2">
    <source>
        <dbReference type="SAM" id="Coils"/>
    </source>
</evidence>
<dbReference type="CDD" id="cd01949">
    <property type="entry name" value="GGDEF"/>
    <property type="match status" value="1"/>
</dbReference>
<evidence type="ECO:0000256" key="1">
    <source>
        <dbReference type="PROSITE-ProRule" id="PRU00169"/>
    </source>
</evidence>
<dbReference type="InterPro" id="IPR000160">
    <property type="entry name" value="GGDEF_dom"/>
</dbReference>
<dbReference type="eggNOG" id="COG3706">
    <property type="taxonomic scope" value="Bacteria"/>
</dbReference>
<dbReference type="InterPro" id="IPR001789">
    <property type="entry name" value="Sig_transdc_resp-reg_receiver"/>
</dbReference>
<dbReference type="Gene3D" id="3.40.50.2300">
    <property type="match status" value="1"/>
</dbReference>
<keyword evidence="2" id="KW-0175">Coiled coil</keyword>
<dbReference type="RefSeq" id="WP_012160778.1">
    <property type="nucleotide sequence ID" value="NC_009925.1"/>
</dbReference>
<dbReference type="Gene3D" id="3.30.70.270">
    <property type="match status" value="1"/>
</dbReference>
<dbReference type="GO" id="GO:0005886">
    <property type="term" value="C:plasma membrane"/>
    <property type="evidence" value="ECO:0007669"/>
    <property type="project" value="TreeGrafter"/>
</dbReference>
<keyword evidence="6" id="KW-1185">Reference proteome</keyword>
<dbReference type="STRING" id="329726.AM1_0069"/>
<dbReference type="Pfam" id="PF00990">
    <property type="entry name" value="GGDEF"/>
    <property type="match status" value="1"/>
</dbReference>
<dbReference type="KEGG" id="amr:AM1_0069"/>
<feature type="domain" description="Response regulatory" evidence="3">
    <location>
        <begin position="9"/>
        <end position="125"/>
    </location>
</feature>
<dbReference type="AlphaFoldDB" id="B0C545"/>
<dbReference type="NCBIfam" id="TIGR00254">
    <property type="entry name" value="GGDEF"/>
    <property type="match status" value="1"/>
</dbReference>
<feature type="domain" description="GGDEF" evidence="4">
    <location>
        <begin position="189"/>
        <end position="326"/>
    </location>
</feature>
<proteinExistence type="predicted"/>
<dbReference type="SUPFAM" id="SSF55073">
    <property type="entry name" value="Nucleotide cyclase"/>
    <property type="match status" value="1"/>
</dbReference>
<dbReference type="SUPFAM" id="SSF52172">
    <property type="entry name" value="CheY-like"/>
    <property type="match status" value="1"/>
</dbReference>
<feature type="modified residue" description="4-aspartylphosphate" evidence="1">
    <location>
        <position position="58"/>
    </location>
</feature>
<name>B0C545_ACAM1</name>
<dbReference type="SMART" id="SM00267">
    <property type="entry name" value="GGDEF"/>
    <property type="match status" value="1"/>
</dbReference>
<dbReference type="GO" id="GO:0000160">
    <property type="term" value="P:phosphorelay signal transduction system"/>
    <property type="evidence" value="ECO:0007669"/>
    <property type="project" value="InterPro"/>
</dbReference>
<evidence type="ECO:0000259" key="3">
    <source>
        <dbReference type="PROSITE" id="PS50110"/>
    </source>
</evidence>
<dbReference type="InterPro" id="IPR029787">
    <property type="entry name" value="Nucleotide_cyclase"/>
</dbReference>
<dbReference type="InterPro" id="IPR043128">
    <property type="entry name" value="Rev_trsase/Diguanyl_cyclase"/>
</dbReference>
<reference evidence="5 6" key="1">
    <citation type="journal article" date="2008" name="Proc. Natl. Acad. Sci. U.S.A.">
        <title>Niche adaptation and genome expansion in the chlorophyll d-producing cyanobacterium Acaryochloris marina.</title>
        <authorList>
            <person name="Swingley W.D."/>
            <person name="Chen M."/>
            <person name="Cheung P.C."/>
            <person name="Conrad A.L."/>
            <person name="Dejesa L.C."/>
            <person name="Hao J."/>
            <person name="Honchak B.M."/>
            <person name="Karbach L.E."/>
            <person name="Kurdoglu A."/>
            <person name="Lahiri S."/>
            <person name="Mastrian S.D."/>
            <person name="Miyashita H."/>
            <person name="Page L."/>
            <person name="Ramakrishna P."/>
            <person name="Satoh S."/>
            <person name="Sattley W.M."/>
            <person name="Shimada Y."/>
            <person name="Taylor H.L."/>
            <person name="Tomo T."/>
            <person name="Tsuchiya T."/>
            <person name="Wang Z.T."/>
            <person name="Raymond J."/>
            <person name="Mimuro M."/>
            <person name="Blankenship R.E."/>
            <person name="Touchman J.W."/>
        </authorList>
    </citation>
    <scope>NUCLEOTIDE SEQUENCE [LARGE SCALE GENOMIC DNA]</scope>
    <source>
        <strain evidence="6">MBIC 11017</strain>
    </source>
</reference>
<gene>
    <name evidence="5" type="ordered locus">AM1_0069</name>
</gene>
<dbReference type="CDD" id="cd19920">
    <property type="entry name" value="REC_PA4781-like"/>
    <property type="match status" value="1"/>
</dbReference>
<evidence type="ECO:0000313" key="5">
    <source>
        <dbReference type="EMBL" id="ABW25157.1"/>
    </source>
</evidence>
<accession>B0C545</accession>
<organism evidence="5 6">
    <name type="scientific">Acaryochloris marina (strain MBIC 11017)</name>
    <dbReference type="NCBI Taxonomy" id="329726"/>
    <lineage>
        <taxon>Bacteria</taxon>
        <taxon>Bacillati</taxon>
        <taxon>Cyanobacteriota</taxon>
        <taxon>Cyanophyceae</taxon>
        <taxon>Acaryochloridales</taxon>
        <taxon>Acaryochloridaceae</taxon>
        <taxon>Acaryochloris</taxon>
    </lineage>
</organism>
<dbReference type="EMBL" id="CP000828">
    <property type="protein sequence ID" value="ABW25157.1"/>
    <property type="molecule type" value="Genomic_DNA"/>
</dbReference>
<evidence type="ECO:0000259" key="4">
    <source>
        <dbReference type="PROSITE" id="PS50887"/>
    </source>
</evidence>